<feature type="transmembrane region" description="Helical" evidence="7">
    <location>
        <begin position="156"/>
        <end position="175"/>
    </location>
</feature>
<evidence type="ECO:0000313" key="9">
    <source>
        <dbReference type="EMBL" id="MDQ7911083.1"/>
    </source>
</evidence>
<dbReference type="Proteomes" id="UP001230908">
    <property type="component" value="Unassembled WGS sequence"/>
</dbReference>
<comment type="subcellular location">
    <subcellularLocation>
        <location evidence="1">Membrane</location>
        <topology evidence="1">Multi-pass membrane protein</topology>
    </subcellularLocation>
</comment>
<evidence type="ECO:0000256" key="2">
    <source>
        <dbReference type="ARBA" id="ARBA00009045"/>
    </source>
</evidence>
<evidence type="ECO:0000313" key="10">
    <source>
        <dbReference type="Proteomes" id="UP001230908"/>
    </source>
</evidence>
<dbReference type="Gene3D" id="1.20.1540.10">
    <property type="entry name" value="Rhomboid-like"/>
    <property type="match status" value="1"/>
</dbReference>
<dbReference type="EC" id="3.4.21.-" evidence="9"/>
<dbReference type="InterPro" id="IPR035952">
    <property type="entry name" value="Rhomboid-like_sf"/>
</dbReference>
<keyword evidence="10" id="KW-1185">Reference proteome</keyword>
<feature type="domain" description="Peptidase S54 rhomboid" evidence="8">
    <location>
        <begin position="146"/>
        <end position="276"/>
    </location>
</feature>
<evidence type="ECO:0000256" key="4">
    <source>
        <dbReference type="ARBA" id="ARBA00022801"/>
    </source>
</evidence>
<feature type="transmembrane region" description="Helical" evidence="7">
    <location>
        <begin position="212"/>
        <end position="229"/>
    </location>
</feature>
<dbReference type="SUPFAM" id="SSF144091">
    <property type="entry name" value="Rhomboid-like"/>
    <property type="match status" value="1"/>
</dbReference>
<evidence type="ECO:0000256" key="6">
    <source>
        <dbReference type="ARBA" id="ARBA00023136"/>
    </source>
</evidence>
<dbReference type="EMBL" id="JAVHUY010000069">
    <property type="protein sequence ID" value="MDQ7911083.1"/>
    <property type="molecule type" value="Genomic_DNA"/>
</dbReference>
<gene>
    <name evidence="9" type="ORF">RB614_42005</name>
</gene>
<name>A0ABU0ZVM1_9ACTN</name>
<dbReference type="PANTHER" id="PTHR43731">
    <property type="entry name" value="RHOMBOID PROTEASE"/>
    <property type="match status" value="1"/>
</dbReference>
<dbReference type="InterPro" id="IPR022764">
    <property type="entry name" value="Peptidase_S54_rhomboid_dom"/>
</dbReference>
<dbReference type="InterPro" id="IPR050925">
    <property type="entry name" value="Rhomboid_protease_S54"/>
</dbReference>
<feature type="transmembrane region" description="Helical" evidence="7">
    <location>
        <begin position="285"/>
        <end position="308"/>
    </location>
</feature>
<proteinExistence type="inferred from homology"/>
<feature type="transmembrane region" description="Helical" evidence="7">
    <location>
        <begin position="236"/>
        <end position="253"/>
    </location>
</feature>
<protein>
    <submittedName>
        <fullName evidence="9">Rhomboid family intramembrane serine protease</fullName>
        <ecNumber evidence="9">3.4.21.-</ecNumber>
    </submittedName>
</protein>
<dbReference type="GO" id="GO:0008233">
    <property type="term" value="F:peptidase activity"/>
    <property type="evidence" value="ECO:0007669"/>
    <property type="project" value="UniProtKB-KW"/>
</dbReference>
<comment type="similarity">
    <text evidence="2">Belongs to the peptidase S54 family.</text>
</comment>
<keyword evidence="4 9" id="KW-0378">Hydrolase</keyword>
<dbReference type="PANTHER" id="PTHR43731:SF14">
    <property type="entry name" value="PRESENILIN-ASSOCIATED RHOMBOID-LIKE PROTEIN, MITOCHONDRIAL"/>
    <property type="match status" value="1"/>
</dbReference>
<accession>A0ABU0ZVM1</accession>
<evidence type="ECO:0000256" key="3">
    <source>
        <dbReference type="ARBA" id="ARBA00022692"/>
    </source>
</evidence>
<dbReference type="GO" id="GO:0006508">
    <property type="term" value="P:proteolysis"/>
    <property type="evidence" value="ECO:0007669"/>
    <property type="project" value="UniProtKB-KW"/>
</dbReference>
<feature type="transmembrane region" description="Helical" evidence="7">
    <location>
        <begin position="78"/>
        <end position="99"/>
    </location>
</feature>
<feature type="transmembrane region" description="Helical" evidence="7">
    <location>
        <begin position="259"/>
        <end position="278"/>
    </location>
</feature>
<keyword evidence="3 7" id="KW-0812">Transmembrane</keyword>
<evidence type="ECO:0000256" key="7">
    <source>
        <dbReference type="SAM" id="Phobius"/>
    </source>
</evidence>
<keyword evidence="6 7" id="KW-0472">Membrane</keyword>
<keyword evidence="5 7" id="KW-1133">Transmembrane helix</keyword>
<evidence type="ECO:0000259" key="8">
    <source>
        <dbReference type="Pfam" id="PF01694"/>
    </source>
</evidence>
<reference evidence="9 10" key="1">
    <citation type="submission" date="2023-08" db="EMBL/GenBank/DDBJ databases">
        <title>Phytohabitans sansha sp. nov., isolated from marine sediment.</title>
        <authorList>
            <person name="Zhao Y."/>
            <person name="Yi K."/>
        </authorList>
    </citation>
    <scope>NUCLEOTIDE SEQUENCE [LARGE SCALE GENOMIC DNA]</scope>
    <source>
        <strain evidence="9 10">ZYX-F-186</strain>
    </source>
</reference>
<evidence type="ECO:0000256" key="1">
    <source>
        <dbReference type="ARBA" id="ARBA00004141"/>
    </source>
</evidence>
<evidence type="ECO:0000256" key="5">
    <source>
        <dbReference type="ARBA" id="ARBA00022989"/>
    </source>
</evidence>
<dbReference type="RefSeq" id="WP_308718310.1">
    <property type="nucleotide sequence ID" value="NZ_JAVHUY010000069.1"/>
</dbReference>
<keyword evidence="9" id="KW-0645">Protease</keyword>
<dbReference type="Pfam" id="PF01694">
    <property type="entry name" value="Rhomboid"/>
    <property type="match status" value="1"/>
</dbReference>
<feature type="transmembrane region" description="Helical" evidence="7">
    <location>
        <begin position="187"/>
        <end position="206"/>
    </location>
</feature>
<sequence>MSSESPVTVPVCYRHPSRETYVRCVRCDRPICPDCMRTASVGHQCPECVAEGRRTQRPARTAFGGSAAGREGYVTKALIGLNVLVALLGLALAGSSSLFDGGLFTSGGRLQAIGGVVAHEVTVNNQGVFLGNIPGFGDVYPGVADGAYYRLITAMFIHYGILHLAMNMWALWVLGRNLEAVLGPLRFLGLYLLAGLGGNVACYLISPNSLAAGASTAVFGLFAAFFIILRKLGRDTSAVIGILVVNIVLTFAVPGISIAGHLGGLVVGAIVGAVLAYAPRTHRTLVQAGGSAAVLVVLALLTLLQTAALN</sequence>
<organism evidence="9 10">
    <name type="scientific">Phytohabitans maris</name>
    <dbReference type="NCBI Taxonomy" id="3071409"/>
    <lineage>
        <taxon>Bacteria</taxon>
        <taxon>Bacillati</taxon>
        <taxon>Actinomycetota</taxon>
        <taxon>Actinomycetes</taxon>
        <taxon>Micromonosporales</taxon>
        <taxon>Micromonosporaceae</taxon>
    </lineage>
</organism>
<comment type="caution">
    <text evidence="9">The sequence shown here is derived from an EMBL/GenBank/DDBJ whole genome shotgun (WGS) entry which is preliminary data.</text>
</comment>